<feature type="domain" description="Disease resistance R13L4/SHOC-2-like LRR" evidence="7">
    <location>
        <begin position="396"/>
        <end position="559"/>
    </location>
</feature>
<keyword evidence="3" id="KW-0611">Plant defense</keyword>
<evidence type="ECO:0000259" key="6">
    <source>
        <dbReference type="Pfam" id="PF23286"/>
    </source>
</evidence>
<dbReference type="Gene3D" id="1.10.8.430">
    <property type="entry name" value="Helical domain of apoptotic protease-activating factors"/>
    <property type="match status" value="1"/>
</dbReference>
<dbReference type="SUPFAM" id="SSF52058">
    <property type="entry name" value="L domain-like"/>
    <property type="match status" value="2"/>
</dbReference>
<dbReference type="InterPro" id="IPR044974">
    <property type="entry name" value="Disease_R_plants"/>
</dbReference>
<dbReference type="GO" id="GO:0051707">
    <property type="term" value="P:response to other organism"/>
    <property type="evidence" value="ECO:0007669"/>
    <property type="project" value="UniProtKB-ARBA"/>
</dbReference>
<dbReference type="Pfam" id="PF00931">
    <property type="entry name" value="NB-ARC"/>
    <property type="match status" value="1"/>
</dbReference>
<dbReference type="Gene3D" id="3.40.50.300">
    <property type="entry name" value="P-loop containing nucleotide triphosphate hydrolases"/>
    <property type="match status" value="1"/>
</dbReference>
<dbReference type="InterPro" id="IPR003591">
    <property type="entry name" value="Leu-rich_rpt_typical-subtyp"/>
</dbReference>
<evidence type="ECO:0000256" key="4">
    <source>
        <dbReference type="SAM" id="MobiDB-lite"/>
    </source>
</evidence>
<dbReference type="GO" id="GO:0006952">
    <property type="term" value="P:defense response"/>
    <property type="evidence" value="ECO:0007669"/>
    <property type="project" value="UniProtKB-KW"/>
</dbReference>
<dbReference type="Proteomes" id="UP000288805">
    <property type="component" value="Unassembled WGS sequence"/>
</dbReference>
<dbReference type="FunFam" id="1.10.8.430:FF:000002">
    <property type="entry name" value="Disease resistance protein (TIR-NBS-LRR class)"/>
    <property type="match status" value="1"/>
</dbReference>
<feature type="domain" description="Disease resistance protein RPS4B/Roq1-like leucine-rich repeats" evidence="6">
    <location>
        <begin position="679"/>
        <end position="748"/>
    </location>
</feature>
<reference evidence="8 9" key="1">
    <citation type="journal article" date="2018" name="PLoS Genet.">
        <title>Population sequencing reveals clonal diversity and ancestral inbreeding in the grapevine cultivar Chardonnay.</title>
        <authorList>
            <person name="Roach M.J."/>
            <person name="Johnson D.L."/>
            <person name="Bohlmann J."/>
            <person name="van Vuuren H.J."/>
            <person name="Jones S.J."/>
            <person name="Pretorius I.S."/>
            <person name="Schmidt S.A."/>
            <person name="Borneman A.R."/>
        </authorList>
    </citation>
    <scope>NUCLEOTIDE SEQUENCE [LARGE SCALE GENOMIC DNA]</scope>
    <source>
        <strain evidence="9">cv. Chardonnay</strain>
        <tissue evidence="8">Leaf</tissue>
    </source>
</reference>
<dbReference type="EMBL" id="QGNW01000756">
    <property type="protein sequence ID" value="RVW62894.1"/>
    <property type="molecule type" value="Genomic_DNA"/>
</dbReference>
<dbReference type="SUPFAM" id="SSF52540">
    <property type="entry name" value="P-loop containing nucleoside triphosphate hydrolases"/>
    <property type="match status" value="1"/>
</dbReference>
<evidence type="ECO:0000259" key="7">
    <source>
        <dbReference type="Pfam" id="PF23598"/>
    </source>
</evidence>
<feature type="domain" description="Disease resistance protein RPS4B/Roq1-like leucine-rich repeats" evidence="6">
    <location>
        <begin position="750"/>
        <end position="891"/>
    </location>
</feature>
<comment type="caution">
    <text evidence="8">The sequence shown here is derived from an EMBL/GenBank/DDBJ whole genome shotgun (WGS) entry which is preliminary data.</text>
</comment>
<evidence type="ECO:0000313" key="8">
    <source>
        <dbReference type="EMBL" id="RVW62894.1"/>
    </source>
</evidence>
<gene>
    <name evidence="8" type="primary">N_358</name>
    <name evidence="8" type="ORF">CK203_059782</name>
</gene>
<sequence>MNSKLLHINDDIVGMDFRLKELKSLLSSDLNDIRMVGIYGPGGIDVRETFNKGYQLQLQQQLLHDTVGNDVEFSNINKGVNIIKSRLRSKKVLIVIDDVDRLQQLESVAGSPKWFGPGSTIIITTRDQHLLVEYGVTISHKATALHYEEALQLFSQHAFKQNVPKEDYVDLSNCMVQYAQGLPLALKVLGSSLQGMTIDEWKSASDKLKKNPMKEINDVLRISFDGLDPSQKEVFLDIACFFKEMGWAIVREECPGDPCKWSRLWDVDDIYDAFSRQEEMQNIQTISLDLSRSREIQFNTKVFSKMKKLRLLKIYCNDHDGLTREKYKVLLPKDFQFPHDLRYLHWQRCTLTSLPWNFYGKHLIEINLKSSNIKQLWKGNKCLEELKGIDLSNSKQLVKMPKFSSMPNLERLNLEGCTSLCELHSSIGDLKSLTYLNLAGCEQLRSFPSSMKFESLEVLYLNCCPNLKKFPEIHGNMECLKELYLNESGIQELPSSIVYLASLEVLNLSNCSNFEKFPEIHGNMKFLRELYLEGCPKFENFPDTFTYMGHLRRLHLQIQGNMKCLKNLYLRKTAIQELPNSIGSLTSLEILSLEKCLKFEKFSDVFTNMGRLRELCLHRSGIKELPGSIGYLESLENLNLSYCSNFEKFPEIQGNMKCLKELSLENTAIKELPNSIGRLQALESLTLSGCSNLERFPEIQKNMGNLWALFLDETAIEGLPYSVGHLTRLDHLNLDNCKNLKSLPNSICELKSLEGLSLNGCSNLEAFSEITEDMEQLERLFLRETGISELPSSIEHLRGLKSLELINCENLVALPNSIGNLTCLTSLHVRNCPKLHNLPDNLRSLQCCLTMLDLGGCNLMEEEIPSDLWCLSLLVFLNISENRMRCIPAGITQLCKLRTLLINHCPMLEVIGELPSSLGWIEAHGCPSLETETSSSLLWSSLLKHLKSPIQQKFNIIIPGSSGIPEWVSHQRMGCEVSVELPMNCTRYDSGSTSDPALWVTYFPQIGIPSKYRSRKWNNFKAHFDNPVGNASFTCGENASFKVKSCGIHLIYAQDQKHWPQPSRKRPANREDHSSKKKIL</sequence>
<name>A0A438FSG2_VITVI</name>
<keyword evidence="1" id="KW-0433">Leucine-rich repeat</keyword>
<proteinExistence type="predicted"/>
<evidence type="ECO:0000256" key="3">
    <source>
        <dbReference type="ARBA" id="ARBA00022821"/>
    </source>
</evidence>
<dbReference type="InterPro" id="IPR058546">
    <property type="entry name" value="RPS4B/Roq1-like_LRR"/>
</dbReference>
<evidence type="ECO:0000259" key="5">
    <source>
        <dbReference type="Pfam" id="PF00931"/>
    </source>
</evidence>
<dbReference type="Pfam" id="PF23286">
    <property type="entry name" value="LRR_13"/>
    <property type="match status" value="2"/>
</dbReference>
<dbReference type="InterPro" id="IPR055414">
    <property type="entry name" value="LRR_R13L4/SHOC2-like"/>
</dbReference>
<dbReference type="FunFam" id="3.80.10.10:FF:000386">
    <property type="entry name" value="Disease resistance protein RPS4"/>
    <property type="match status" value="1"/>
</dbReference>
<organism evidence="8 9">
    <name type="scientific">Vitis vinifera</name>
    <name type="common">Grape</name>
    <dbReference type="NCBI Taxonomy" id="29760"/>
    <lineage>
        <taxon>Eukaryota</taxon>
        <taxon>Viridiplantae</taxon>
        <taxon>Streptophyta</taxon>
        <taxon>Embryophyta</taxon>
        <taxon>Tracheophyta</taxon>
        <taxon>Spermatophyta</taxon>
        <taxon>Magnoliopsida</taxon>
        <taxon>eudicotyledons</taxon>
        <taxon>Gunneridae</taxon>
        <taxon>Pentapetalae</taxon>
        <taxon>rosids</taxon>
        <taxon>Vitales</taxon>
        <taxon>Vitaceae</taxon>
        <taxon>Viteae</taxon>
        <taxon>Vitis</taxon>
    </lineage>
</organism>
<evidence type="ECO:0000256" key="2">
    <source>
        <dbReference type="ARBA" id="ARBA00022737"/>
    </source>
</evidence>
<feature type="domain" description="NB-ARC" evidence="5">
    <location>
        <begin position="58"/>
        <end position="162"/>
    </location>
</feature>
<dbReference type="SMART" id="SM00369">
    <property type="entry name" value="LRR_TYP"/>
    <property type="match status" value="7"/>
</dbReference>
<dbReference type="Pfam" id="PF23598">
    <property type="entry name" value="LRR_14"/>
    <property type="match status" value="1"/>
</dbReference>
<protein>
    <submittedName>
        <fullName evidence="8">TMV resistance protein N</fullName>
    </submittedName>
</protein>
<evidence type="ECO:0000313" key="9">
    <source>
        <dbReference type="Proteomes" id="UP000288805"/>
    </source>
</evidence>
<dbReference type="InterPro" id="IPR042197">
    <property type="entry name" value="Apaf_helical"/>
</dbReference>
<feature type="region of interest" description="Disordered" evidence="4">
    <location>
        <begin position="1057"/>
        <end position="1080"/>
    </location>
</feature>
<dbReference type="PANTHER" id="PTHR11017">
    <property type="entry name" value="LEUCINE-RICH REPEAT-CONTAINING PROTEIN"/>
    <property type="match status" value="1"/>
</dbReference>
<dbReference type="GO" id="GO:0043531">
    <property type="term" value="F:ADP binding"/>
    <property type="evidence" value="ECO:0007669"/>
    <property type="project" value="InterPro"/>
</dbReference>
<dbReference type="InterPro" id="IPR027417">
    <property type="entry name" value="P-loop_NTPase"/>
</dbReference>
<evidence type="ECO:0000256" key="1">
    <source>
        <dbReference type="ARBA" id="ARBA00022614"/>
    </source>
</evidence>
<dbReference type="AlphaFoldDB" id="A0A438FSG2"/>
<dbReference type="PRINTS" id="PR00364">
    <property type="entry name" value="DISEASERSIST"/>
</dbReference>
<dbReference type="InterPro" id="IPR002182">
    <property type="entry name" value="NB-ARC"/>
</dbReference>
<dbReference type="PANTHER" id="PTHR11017:SF570">
    <property type="entry name" value="DISEASE RESISTANCE PROTEIN (TIR-NBS CLASS)-RELATED"/>
    <property type="match status" value="1"/>
</dbReference>
<dbReference type="InterPro" id="IPR032675">
    <property type="entry name" value="LRR_dom_sf"/>
</dbReference>
<dbReference type="Gene3D" id="3.80.10.10">
    <property type="entry name" value="Ribonuclease Inhibitor"/>
    <property type="match status" value="4"/>
</dbReference>
<accession>A0A438FSG2</accession>
<keyword evidence="2" id="KW-0677">Repeat</keyword>